<sequence>MDGESARAVFQAVGHGDETAKKIATLVWDATQYRYIYKKKAESRSSTAATTYTFFCAQNEKEETKTRLTDDVRKRRARMKMDRFLCNGYLHVTVSPDNPETIRLRLQHHRAHCHYVDISLPDDIKKLVEEMKDQPASNIWTRILQDYPKTQVTQKQIYTLW</sequence>
<evidence type="ECO:0000313" key="2">
    <source>
        <dbReference type="Proteomes" id="UP001219525"/>
    </source>
</evidence>
<accession>A0AAD6Y480</accession>
<name>A0AAD6Y480_9AGAR</name>
<protein>
    <submittedName>
        <fullName evidence="1">Uncharacterized protein</fullName>
    </submittedName>
</protein>
<dbReference type="AlphaFoldDB" id="A0AAD6Y480"/>
<feature type="non-terminal residue" evidence="1">
    <location>
        <position position="1"/>
    </location>
</feature>
<evidence type="ECO:0000313" key="1">
    <source>
        <dbReference type="EMBL" id="KAJ7195764.1"/>
    </source>
</evidence>
<proteinExistence type="predicted"/>
<comment type="caution">
    <text evidence="1">The sequence shown here is derived from an EMBL/GenBank/DDBJ whole genome shotgun (WGS) entry which is preliminary data.</text>
</comment>
<dbReference type="Proteomes" id="UP001219525">
    <property type="component" value="Unassembled WGS sequence"/>
</dbReference>
<organism evidence="1 2">
    <name type="scientific">Mycena pura</name>
    <dbReference type="NCBI Taxonomy" id="153505"/>
    <lineage>
        <taxon>Eukaryota</taxon>
        <taxon>Fungi</taxon>
        <taxon>Dikarya</taxon>
        <taxon>Basidiomycota</taxon>
        <taxon>Agaricomycotina</taxon>
        <taxon>Agaricomycetes</taxon>
        <taxon>Agaricomycetidae</taxon>
        <taxon>Agaricales</taxon>
        <taxon>Marasmiineae</taxon>
        <taxon>Mycenaceae</taxon>
        <taxon>Mycena</taxon>
    </lineage>
</organism>
<dbReference type="EMBL" id="JARJCW010000088">
    <property type="protein sequence ID" value="KAJ7195764.1"/>
    <property type="molecule type" value="Genomic_DNA"/>
</dbReference>
<gene>
    <name evidence="1" type="ORF">GGX14DRAFT_376709</name>
</gene>
<reference evidence="1" key="1">
    <citation type="submission" date="2023-03" db="EMBL/GenBank/DDBJ databases">
        <title>Massive genome expansion in bonnet fungi (Mycena s.s.) driven by repeated elements and novel gene families across ecological guilds.</title>
        <authorList>
            <consortium name="Lawrence Berkeley National Laboratory"/>
            <person name="Harder C.B."/>
            <person name="Miyauchi S."/>
            <person name="Viragh M."/>
            <person name="Kuo A."/>
            <person name="Thoen E."/>
            <person name="Andreopoulos B."/>
            <person name="Lu D."/>
            <person name="Skrede I."/>
            <person name="Drula E."/>
            <person name="Henrissat B."/>
            <person name="Morin E."/>
            <person name="Kohler A."/>
            <person name="Barry K."/>
            <person name="LaButti K."/>
            <person name="Morin E."/>
            <person name="Salamov A."/>
            <person name="Lipzen A."/>
            <person name="Mereny Z."/>
            <person name="Hegedus B."/>
            <person name="Baldrian P."/>
            <person name="Stursova M."/>
            <person name="Weitz H."/>
            <person name="Taylor A."/>
            <person name="Grigoriev I.V."/>
            <person name="Nagy L.G."/>
            <person name="Martin F."/>
            <person name="Kauserud H."/>
        </authorList>
    </citation>
    <scope>NUCLEOTIDE SEQUENCE</scope>
    <source>
        <strain evidence="1">9144</strain>
    </source>
</reference>
<keyword evidence="2" id="KW-1185">Reference proteome</keyword>